<feature type="domain" description="HD-GYP" evidence="1">
    <location>
        <begin position="166"/>
        <end position="375"/>
    </location>
</feature>
<dbReference type="PROSITE" id="PS51832">
    <property type="entry name" value="HD_GYP"/>
    <property type="match status" value="1"/>
</dbReference>
<dbReference type="InterPro" id="IPR029016">
    <property type="entry name" value="GAF-like_dom_sf"/>
</dbReference>
<dbReference type="Proteomes" id="UP000634011">
    <property type="component" value="Unassembled WGS sequence"/>
</dbReference>
<accession>A0A923HAM5</accession>
<evidence type="ECO:0000313" key="3">
    <source>
        <dbReference type="Proteomes" id="UP000634011"/>
    </source>
</evidence>
<dbReference type="Gene3D" id="3.30.450.40">
    <property type="match status" value="1"/>
</dbReference>
<comment type="caution">
    <text evidence="2">The sequence shown here is derived from an EMBL/GenBank/DDBJ whole genome shotgun (WGS) entry which is preliminary data.</text>
</comment>
<organism evidence="2 3">
    <name type="scientific">Undibacterium jejuense</name>
    <dbReference type="NCBI Taxonomy" id="1344949"/>
    <lineage>
        <taxon>Bacteria</taxon>
        <taxon>Pseudomonadati</taxon>
        <taxon>Pseudomonadota</taxon>
        <taxon>Betaproteobacteria</taxon>
        <taxon>Burkholderiales</taxon>
        <taxon>Oxalobacteraceae</taxon>
        <taxon>Undibacterium</taxon>
    </lineage>
</organism>
<sequence>MDKSQVPNLDLSTKNSFDSLGDNLSSIHNVISSRYTFIDRMAIALYEKKTDLLKTFTSSNHDAQQLQRYEARLADVPSLLDLVNTGQSRVIENIKTSLNRHSTHSSWLLNRGYQSSFTVPIYQGGKFAAFLFFDSKTENAFKPPDIFFLETLADLVSQLFLLRIKLAHDLVGTVHIASDLVKMRDVETGQHLERVAAYSRLMALAVADRFNLTDEFIEYVFLFAPLHDIGKIGIPDNILLKPGRLEEHEWDVMRSHVEIGIQIIDKMNTALELESDLAFRVMRNIVAFHHERGDGSGYPEHLTLEQIPIESRIVAIADVYDALSSKRPYKQAFSDEESIAELRKEATLLRLDQYCVEALIRAKDERAQIQKKFEDRLD</sequence>
<name>A0A923HAM5_9BURK</name>
<dbReference type="InterPro" id="IPR052020">
    <property type="entry name" value="Cyclic_di-GMP/3'3'-cGAMP_PDE"/>
</dbReference>
<dbReference type="Gene3D" id="1.10.3210.10">
    <property type="entry name" value="Hypothetical protein af1432"/>
    <property type="match status" value="1"/>
</dbReference>
<dbReference type="GO" id="GO:0008081">
    <property type="term" value="F:phosphoric diester hydrolase activity"/>
    <property type="evidence" value="ECO:0007669"/>
    <property type="project" value="UniProtKB-ARBA"/>
</dbReference>
<dbReference type="AlphaFoldDB" id="A0A923HAM5"/>
<dbReference type="EMBL" id="JACOFV010000001">
    <property type="protein sequence ID" value="MBC3860887.1"/>
    <property type="molecule type" value="Genomic_DNA"/>
</dbReference>
<dbReference type="PANTHER" id="PTHR45228:SF1">
    <property type="entry name" value="CYCLIC DI-GMP PHOSPHODIESTERASE TM_0186"/>
    <property type="match status" value="1"/>
</dbReference>
<dbReference type="Pfam" id="PF13185">
    <property type="entry name" value="GAF_2"/>
    <property type="match status" value="1"/>
</dbReference>
<dbReference type="InterPro" id="IPR037522">
    <property type="entry name" value="HD_GYP_dom"/>
</dbReference>
<dbReference type="SUPFAM" id="SSF109604">
    <property type="entry name" value="HD-domain/PDEase-like"/>
    <property type="match status" value="1"/>
</dbReference>
<dbReference type="SUPFAM" id="SSF55781">
    <property type="entry name" value="GAF domain-like"/>
    <property type="match status" value="1"/>
</dbReference>
<dbReference type="InterPro" id="IPR003607">
    <property type="entry name" value="HD/PDEase_dom"/>
</dbReference>
<dbReference type="CDD" id="cd00077">
    <property type="entry name" value="HDc"/>
    <property type="match status" value="1"/>
</dbReference>
<protein>
    <submittedName>
        <fullName evidence="2">HD domain-containing protein</fullName>
    </submittedName>
</protein>
<evidence type="ECO:0000259" key="1">
    <source>
        <dbReference type="PROSITE" id="PS51832"/>
    </source>
</evidence>
<dbReference type="SMART" id="SM00471">
    <property type="entry name" value="HDc"/>
    <property type="match status" value="1"/>
</dbReference>
<dbReference type="Pfam" id="PF13487">
    <property type="entry name" value="HD_5"/>
    <property type="match status" value="1"/>
</dbReference>
<reference evidence="2" key="1">
    <citation type="submission" date="2020-08" db="EMBL/GenBank/DDBJ databases">
        <title>Novel species isolated from subtropical streams in China.</title>
        <authorList>
            <person name="Lu H."/>
        </authorList>
    </citation>
    <scope>NUCLEOTIDE SEQUENCE</scope>
    <source>
        <strain evidence="2">KACC 12607</strain>
    </source>
</reference>
<gene>
    <name evidence="2" type="ORF">H8K32_02150</name>
</gene>
<proteinExistence type="predicted"/>
<keyword evidence="3" id="KW-1185">Reference proteome</keyword>
<evidence type="ECO:0000313" key="2">
    <source>
        <dbReference type="EMBL" id="MBC3860887.1"/>
    </source>
</evidence>
<dbReference type="InterPro" id="IPR003018">
    <property type="entry name" value="GAF"/>
</dbReference>
<dbReference type="PANTHER" id="PTHR45228">
    <property type="entry name" value="CYCLIC DI-GMP PHOSPHODIESTERASE TM_0186-RELATED"/>
    <property type="match status" value="1"/>
</dbReference>